<sequence>MPHEIVYPAGCRAVTDDLGPDELIRRLKTKFKIEKTSTTPRHAPSDDISRAMEIMYDFMEESEDGQKPAMAHITKALEDFSGITFFTSEQHVDAQKTRVKTDNIDITELYLPDQYKYRKIVVVFDEYDDPNNIKTSEHQHRYKHFAPQFRIDETTPIYGNQKRLLSNSQN</sequence>
<evidence type="ECO:0000313" key="1">
    <source>
        <dbReference type="EMBL" id="CAD7446907.1"/>
    </source>
</evidence>
<reference evidence="1" key="1">
    <citation type="submission" date="2020-11" db="EMBL/GenBank/DDBJ databases">
        <authorList>
            <person name="Tran Van P."/>
        </authorList>
    </citation>
    <scope>NUCLEOTIDE SEQUENCE</scope>
</reference>
<proteinExistence type="predicted"/>
<name>A0A7R9F4K6_9NEOP</name>
<organism evidence="1">
    <name type="scientific">Timema bartmani</name>
    <dbReference type="NCBI Taxonomy" id="61472"/>
    <lineage>
        <taxon>Eukaryota</taxon>
        <taxon>Metazoa</taxon>
        <taxon>Ecdysozoa</taxon>
        <taxon>Arthropoda</taxon>
        <taxon>Hexapoda</taxon>
        <taxon>Insecta</taxon>
        <taxon>Pterygota</taxon>
        <taxon>Neoptera</taxon>
        <taxon>Polyneoptera</taxon>
        <taxon>Phasmatodea</taxon>
        <taxon>Timematodea</taxon>
        <taxon>Timematoidea</taxon>
        <taxon>Timematidae</taxon>
        <taxon>Timema</taxon>
    </lineage>
</organism>
<accession>A0A7R9F4K6</accession>
<gene>
    <name evidence="1" type="ORF">TBIB3V08_LOCUS9227</name>
</gene>
<protein>
    <submittedName>
        <fullName evidence="1">Uncharacterized protein</fullName>
    </submittedName>
</protein>
<dbReference type="AlphaFoldDB" id="A0A7R9F4K6"/>
<dbReference type="EMBL" id="OD568382">
    <property type="protein sequence ID" value="CAD7446907.1"/>
    <property type="molecule type" value="Genomic_DNA"/>
</dbReference>